<protein>
    <submittedName>
        <fullName evidence="2">DUF1289 domain-containing protein</fullName>
    </submittedName>
</protein>
<reference evidence="2 3" key="1">
    <citation type="submission" date="2019-12" db="EMBL/GenBank/DDBJ databases">
        <title>Strain KN286 was isolated from seawater, which was collected from Caroline Seamount in the tropical western Pacific.</title>
        <authorList>
            <person name="Wang Q."/>
        </authorList>
    </citation>
    <scope>NUCLEOTIDE SEQUENCE [LARGE SCALE GENOMIC DNA]</scope>
    <source>
        <strain evidence="2 3">KN286</strain>
    </source>
</reference>
<dbReference type="InterPro" id="IPR010710">
    <property type="entry name" value="DUF1289"/>
</dbReference>
<name>A0A6B0TWS3_9RHOB</name>
<evidence type="ECO:0000313" key="2">
    <source>
        <dbReference type="EMBL" id="MXU65463.1"/>
    </source>
</evidence>
<feature type="region of interest" description="Disordered" evidence="1">
    <location>
        <begin position="54"/>
        <end position="82"/>
    </location>
</feature>
<dbReference type="PANTHER" id="PTHR35175:SF2">
    <property type="entry name" value="DUF1289 DOMAIN-CONTAINING PROTEIN"/>
    <property type="match status" value="1"/>
</dbReference>
<sequence>MNDDAIWSRREVESPCVRVCVIHPPSGLCMGCYRTIAEISDWSKMEPEARRALMADLPNREDRIKGTRRGGRTRGASSKRGN</sequence>
<dbReference type="PANTHER" id="PTHR35175">
    <property type="entry name" value="DUF1289 DOMAIN-CONTAINING PROTEIN"/>
    <property type="match status" value="1"/>
</dbReference>
<dbReference type="RefSeq" id="WP_160853964.1">
    <property type="nucleotide sequence ID" value="NZ_WUWG01000003.1"/>
</dbReference>
<keyword evidence="3" id="KW-1185">Reference proteome</keyword>
<accession>A0A6B0TWS3</accession>
<gene>
    <name evidence="2" type="ORF">GSH16_08380</name>
</gene>
<evidence type="ECO:0000313" key="3">
    <source>
        <dbReference type="Proteomes" id="UP000436016"/>
    </source>
</evidence>
<dbReference type="AlphaFoldDB" id="A0A6B0TWS3"/>
<organism evidence="2 3">
    <name type="scientific">Oceanomicrobium pacificus</name>
    <dbReference type="NCBI Taxonomy" id="2692916"/>
    <lineage>
        <taxon>Bacteria</taxon>
        <taxon>Pseudomonadati</taxon>
        <taxon>Pseudomonadota</taxon>
        <taxon>Alphaproteobacteria</taxon>
        <taxon>Rhodobacterales</taxon>
        <taxon>Paracoccaceae</taxon>
        <taxon>Oceanomicrobium</taxon>
    </lineage>
</organism>
<feature type="compositionally biased region" description="Basic and acidic residues" evidence="1">
    <location>
        <begin position="54"/>
        <end position="65"/>
    </location>
</feature>
<dbReference type="Proteomes" id="UP000436016">
    <property type="component" value="Unassembled WGS sequence"/>
</dbReference>
<dbReference type="Pfam" id="PF06945">
    <property type="entry name" value="DUF1289"/>
    <property type="match status" value="1"/>
</dbReference>
<proteinExistence type="predicted"/>
<evidence type="ECO:0000256" key="1">
    <source>
        <dbReference type="SAM" id="MobiDB-lite"/>
    </source>
</evidence>
<comment type="caution">
    <text evidence="2">The sequence shown here is derived from an EMBL/GenBank/DDBJ whole genome shotgun (WGS) entry which is preliminary data.</text>
</comment>
<dbReference type="EMBL" id="WUWG01000003">
    <property type="protein sequence ID" value="MXU65463.1"/>
    <property type="molecule type" value="Genomic_DNA"/>
</dbReference>